<gene>
    <name evidence="2" type="ORF">NDU88_004499</name>
</gene>
<feature type="region of interest" description="Disordered" evidence="1">
    <location>
        <begin position="1"/>
        <end position="39"/>
    </location>
</feature>
<protein>
    <submittedName>
        <fullName evidence="2">Uncharacterized protein</fullName>
    </submittedName>
</protein>
<dbReference type="Proteomes" id="UP001066276">
    <property type="component" value="Chromosome 11"/>
</dbReference>
<proteinExistence type="predicted"/>
<keyword evidence="3" id="KW-1185">Reference proteome</keyword>
<evidence type="ECO:0000313" key="3">
    <source>
        <dbReference type="Proteomes" id="UP001066276"/>
    </source>
</evidence>
<dbReference type="AlphaFoldDB" id="A0AAV7LK27"/>
<name>A0AAV7LK27_PLEWA</name>
<accession>A0AAV7LK27</accession>
<reference evidence="2" key="1">
    <citation type="journal article" date="2022" name="bioRxiv">
        <title>Sequencing and chromosome-scale assembly of the giantPleurodeles waltlgenome.</title>
        <authorList>
            <person name="Brown T."/>
            <person name="Elewa A."/>
            <person name="Iarovenko S."/>
            <person name="Subramanian E."/>
            <person name="Araus A.J."/>
            <person name="Petzold A."/>
            <person name="Susuki M."/>
            <person name="Suzuki K.-i.T."/>
            <person name="Hayashi T."/>
            <person name="Toyoda A."/>
            <person name="Oliveira C."/>
            <person name="Osipova E."/>
            <person name="Leigh N.D."/>
            <person name="Simon A."/>
            <person name="Yun M.H."/>
        </authorList>
    </citation>
    <scope>NUCLEOTIDE SEQUENCE</scope>
    <source>
        <strain evidence="2">20211129_DDA</strain>
        <tissue evidence="2">Liver</tissue>
    </source>
</reference>
<comment type="caution">
    <text evidence="2">The sequence shown here is derived from an EMBL/GenBank/DDBJ whole genome shotgun (WGS) entry which is preliminary data.</text>
</comment>
<evidence type="ECO:0000256" key="1">
    <source>
        <dbReference type="SAM" id="MobiDB-lite"/>
    </source>
</evidence>
<dbReference type="EMBL" id="JANPWB010000015">
    <property type="protein sequence ID" value="KAJ1091372.1"/>
    <property type="molecule type" value="Genomic_DNA"/>
</dbReference>
<organism evidence="2 3">
    <name type="scientific">Pleurodeles waltl</name>
    <name type="common">Iberian ribbed newt</name>
    <dbReference type="NCBI Taxonomy" id="8319"/>
    <lineage>
        <taxon>Eukaryota</taxon>
        <taxon>Metazoa</taxon>
        <taxon>Chordata</taxon>
        <taxon>Craniata</taxon>
        <taxon>Vertebrata</taxon>
        <taxon>Euteleostomi</taxon>
        <taxon>Amphibia</taxon>
        <taxon>Batrachia</taxon>
        <taxon>Caudata</taxon>
        <taxon>Salamandroidea</taxon>
        <taxon>Salamandridae</taxon>
        <taxon>Pleurodelinae</taxon>
        <taxon>Pleurodeles</taxon>
    </lineage>
</organism>
<evidence type="ECO:0000313" key="2">
    <source>
        <dbReference type="EMBL" id="KAJ1091372.1"/>
    </source>
</evidence>
<sequence>MGRRAAHAAPQQVGRLCGPGSGAHPQRRPSARPDPPRKCRVRLGYLNRSPRAAPLSAYLVGAGALKCAIREGTPSTGATSL</sequence>